<sequence>MFGPCVIPLFDFDGNSIRIIDLDGTIWFPAKGVCDGHCCRTRT</sequence>
<evidence type="ECO:0000313" key="1">
    <source>
        <dbReference type="EMBL" id="EAU47607.1"/>
    </source>
</evidence>
<dbReference type="Proteomes" id="UP000006230">
    <property type="component" value="Unassembled WGS sequence"/>
</dbReference>
<dbReference type="AlphaFoldDB" id="Q0FTZ2"/>
<accession>Q0FTZ2</accession>
<keyword evidence="2" id="KW-1185">Reference proteome</keyword>
<dbReference type="HOGENOM" id="CLU_3237300_0_0_5"/>
<organism evidence="1 2">
    <name type="scientific">Salipiger bermudensis (strain DSM 26914 / JCM 13377 / KCTC 12554 / HTCC2601)</name>
    <name type="common">Pelagibaca bermudensis</name>
    <dbReference type="NCBI Taxonomy" id="314265"/>
    <lineage>
        <taxon>Bacteria</taxon>
        <taxon>Pseudomonadati</taxon>
        <taxon>Pseudomonadota</taxon>
        <taxon>Alphaproteobacteria</taxon>
        <taxon>Rhodobacterales</taxon>
        <taxon>Roseobacteraceae</taxon>
        <taxon>Salipiger</taxon>
    </lineage>
</organism>
<protein>
    <submittedName>
        <fullName evidence="1">Uncharacterized protein</fullName>
    </submittedName>
</protein>
<dbReference type="EMBL" id="AATQ01000005">
    <property type="protein sequence ID" value="EAU47607.1"/>
    <property type="molecule type" value="Genomic_DNA"/>
</dbReference>
<gene>
    <name evidence="1" type="ORF">R2601_19759</name>
</gene>
<reference evidence="1 2" key="1">
    <citation type="journal article" date="2010" name="J. Bacteriol.">
        <title>Genome sequences of Pelagibaca bermudensis HTCC2601T and Maritimibacter alkaliphilus HTCC2654T, the type strains of two marine Roseobacter genera.</title>
        <authorList>
            <person name="Thrash J.C."/>
            <person name="Cho J.C."/>
            <person name="Ferriera S."/>
            <person name="Johnson J."/>
            <person name="Vergin K.L."/>
            <person name="Giovannoni S.J."/>
        </authorList>
    </citation>
    <scope>NUCLEOTIDE SEQUENCE [LARGE SCALE GENOMIC DNA]</scope>
    <source>
        <strain evidence="2">DSM 26914 / JCM 13377 / KCTC 12554 / HTCC2601</strain>
    </source>
</reference>
<proteinExistence type="predicted"/>
<comment type="caution">
    <text evidence="1">The sequence shown here is derived from an EMBL/GenBank/DDBJ whole genome shotgun (WGS) entry which is preliminary data.</text>
</comment>
<name>Q0FTZ2_SALBH</name>
<evidence type="ECO:0000313" key="2">
    <source>
        <dbReference type="Proteomes" id="UP000006230"/>
    </source>
</evidence>